<dbReference type="GO" id="GO:0070542">
    <property type="term" value="P:response to fatty acid"/>
    <property type="evidence" value="ECO:0007669"/>
    <property type="project" value="TreeGrafter"/>
</dbReference>
<keyword evidence="2 6" id="KW-0812">Transmembrane</keyword>
<feature type="transmembrane region" description="Helical" evidence="6">
    <location>
        <begin position="124"/>
        <end position="144"/>
    </location>
</feature>
<dbReference type="GO" id="GO:0007204">
    <property type="term" value="P:positive regulation of cytosolic calcium ion concentration"/>
    <property type="evidence" value="ECO:0007669"/>
    <property type="project" value="TreeGrafter"/>
</dbReference>
<dbReference type="EMBL" id="SWLE01000013">
    <property type="protein sequence ID" value="TNM93071.1"/>
    <property type="molecule type" value="Genomic_DNA"/>
</dbReference>
<sequence length="194" mass="21292">MQVVYIDCVALAVYIFTFLLGLPANLLVLFVYVRKACKRGATPNVVYALNLCVANLALVAWLPVKAMETLLQDWTLPPYICPVYSFFLYSSLYGSCLFITAVTVGRYLSIAFPIIYKLYRRARLSCFISVALWVVVLIHLSIGLNDATGATGRTGDAVEPSQSTSSRLDHVTPGATSAGPQLSDRDSKENQVDK</sequence>
<evidence type="ECO:0000259" key="7">
    <source>
        <dbReference type="PROSITE" id="PS50262"/>
    </source>
</evidence>
<evidence type="ECO:0000256" key="5">
    <source>
        <dbReference type="SAM" id="MobiDB-lite"/>
    </source>
</evidence>
<dbReference type="GO" id="GO:0032024">
    <property type="term" value="P:positive regulation of insulin secretion"/>
    <property type="evidence" value="ECO:0007669"/>
    <property type="project" value="TreeGrafter"/>
</dbReference>
<organism evidence="8 9">
    <name type="scientific">Takifugu bimaculatus</name>
    <dbReference type="NCBI Taxonomy" id="433685"/>
    <lineage>
        <taxon>Eukaryota</taxon>
        <taxon>Metazoa</taxon>
        <taxon>Chordata</taxon>
        <taxon>Craniata</taxon>
        <taxon>Vertebrata</taxon>
        <taxon>Euteleostomi</taxon>
        <taxon>Actinopterygii</taxon>
        <taxon>Neopterygii</taxon>
        <taxon>Teleostei</taxon>
        <taxon>Neoteleostei</taxon>
        <taxon>Acanthomorphata</taxon>
        <taxon>Eupercaria</taxon>
        <taxon>Tetraodontiformes</taxon>
        <taxon>Tetradontoidea</taxon>
        <taxon>Tetraodontidae</taxon>
        <taxon>Takifugu</taxon>
    </lineage>
</organism>
<keyword evidence="9" id="KW-1185">Reference proteome</keyword>
<evidence type="ECO:0000256" key="1">
    <source>
        <dbReference type="ARBA" id="ARBA00004370"/>
    </source>
</evidence>
<gene>
    <name evidence="8" type="ORF">fugu_018473</name>
</gene>
<dbReference type="PROSITE" id="PS50262">
    <property type="entry name" value="G_PROTEIN_RECEP_F1_2"/>
    <property type="match status" value="1"/>
</dbReference>
<reference evidence="8 9" key="1">
    <citation type="submission" date="2019-04" db="EMBL/GenBank/DDBJ databases">
        <title>The sequence and de novo assembly of Takifugu bimaculatus genome using PacBio and Hi-C technologies.</title>
        <authorList>
            <person name="Xu P."/>
            <person name="Liu B."/>
            <person name="Zhou Z."/>
        </authorList>
    </citation>
    <scope>NUCLEOTIDE SEQUENCE [LARGE SCALE GENOMIC DNA]</scope>
    <source>
        <strain evidence="8">TB-2018</strain>
        <tissue evidence="8">Muscle</tissue>
    </source>
</reference>
<dbReference type="PANTHER" id="PTHR45822">
    <property type="entry name" value="FREE FATTY ACID RECEPTOR 2-RELATED"/>
    <property type="match status" value="1"/>
</dbReference>
<dbReference type="SUPFAM" id="SSF81321">
    <property type="entry name" value="Family A G protein-coupled receptor-like"/>
    <property type="match status" value="1"/>
</dbReference>
<evidence type="ECO:0000313" key="9">
    <source>
        <dbReference type="Proteomes" id="UP000516260"/>
    </source>
</evidence>
<keyword evidence="3 6" id="KW-1133">Transmembrane helix</keyword>
<accession>A0A4Z2BL65</accession>
<feature type="transmembrane region" description="Helical" evidence="6">
    <location>
        <begin position="84"/>
        <end position="104"/>
    </location>
</feature>
<evidence type="ECO:0000256" key="4">
    <source>
        <dbReference type="ARBA" id="ARBA00023136"/>
    </source>
</evidence>
<feature type="transmembrane region" description="Helical" evidence="6">
    <location>
        <begin position="12"/>
        <end position="33"/>
    </location>
</feature>
<dbReference type="GO" id="GO:0005886">
    <property type="term" value="C:plasma membrane"/>
    <property type="evidence" value="ECO:0007669"/>
    <property type="project" value="TreeGrafter"/>
</dbReference>
<feature type="domain" description="G-protein coupled receptors family 1 profile" evidence="7">
    <location>
        <begin position="24"/>
        <end position="138"/>
    </location>
</feature>
<dbReference type="Pfam" id="PF00001">
    <property type="entry name" value="7tm_1"/>
    <property type="match status" value="1"/>
</dbReference>
<dbReference type="AlphaFoldDB" id="A0A4Z2BL65"/>
<proteinExistence type="predicted"/>
<name>A0A4Z2BL65_9TELE</name>
<dbReference type="GO" id="GO:0045125">
    <property type="term" value="F:bioactive lipid receptor activity"/>
    <property type="evidence" value="ECO:0007669"/>
    <property type="project" value="TreeGrafter"/>
</dbReference>
<evidence type="ECO:0000256" key="3">
    <source>
        <dbReference type="ARBA" id="ARBA00022989"/>
    </source>
</evidence>
<evidence type="ECO:0000256" key="2">
    <source>
        <dbReference type="ARBA" id="ARBA00022692"/>
    </source>
</evidence>
<keyword evidence="4 6" id="KW-0472">Membrane</keyword>
<dbReference type="Proteomes" id="UP000516260">
    <property type="component" value="Chromosome 20"/>
</dbReference>
<evidence type="ECO:0000313" key="8">
    <source>
        <dbReference type="EMBL" id="TNM93071.1"/>
    </source>
</evidence>
<dbReference type="PRINTS" id="PR00237">
    <property type="entry name" value="GPCRRHODOPSN"/>
</dbReference>
<protein>
    <recommendedName>
        <fullName evidence="7">G-protein coupled receptors family 1 profile domain-containing protein</fullName>
    </recommendedName>
</protein>
<dbReference type="InterPro" id="IPR017452">
    <property type="entry name" value="GPCR_Rhodpsn_7TM"/>
</dbReference>
<feature type="transmembrane region" description="Helical" evidence="6">
    <location>
        <begin position="45"/>
        <end position="64"/>
    </location>
</feature>
<feature type="compositionally biased region" description="Basic and acidic residues" evidence="5">
    <location>
        <begin position="183"/>
        <end position="194"/>
    </location>
</feature>
<comment type="subcellular location">
    <subcellularLocation>
        <location evidence="1">Membrane</location>
    </subcellularLocation>
</comment>
<dbReference type="PANTHER" id="PTHR45822:SF4">
    <property type="entry name" value="FREE FATTY ACID RECEPTOR 1"/>
    <property type="match status" value="1"/>
</dbReference>
<comment type="caution">
    <text evidence="8">The sequence shown here is derived from an EMBL/GenBank/DDBJ whole genome shotgun (WGS) entry which is preliminary data.</text>
</comment>
<dbReference type="InterPro" id="IPR000276">
    <property type="entry name" value="GPCR_Rhodpsn"/>
</dbReference>
<feature type="region of interest" description="Disordered" evidence="5">
    <location>
        <begin position="151"/>
        <end position="194"/>
    </location>
</feature>
<dbReference type="Gene3D" id="1.20.1070.10">
    <property type="entry name" value="Rhodopsin 7-helix transmembrane proteins"/>
    <property type="match status" value="1"/>
</dbReference>
<evidence type="ECO:0000256" key="6">
    <source>
        <dbReference type="SAM" id="Phobius"/>
    </source>
</evidence>